<dbReference type="EMBL" id="VNJK01000001">
    <property type="protein sequence ID" value="TVX93463.1"/>
    <property type="molecule type" value="Genomic_DNA"/>
</dbReference>
<sequence length="1176" mass="124794">MIRKCSMVLVFLLVFQLVPVGSVTREVQAAGGSVTYTLRPVAAGFKDISGYYPDGFGGTHYIGYNGSQGLGKSVGALRFDLSSVSGKVIDVRLRLKVDNILTSGWPVHVDLKVASDDRWFRDLPQTHTWTPIYRESNFYNPGPHVFEFLNSAALIPHVQKEVAGDGIISIVLDNDLRVNPPNFDSEIQYSGAELLIVSEPLVNHAPVANNGSHTLHEDTMANGVLSATDPDGDPLTYSVITQPSQGAVTISNASTGQFIYTPYANVSGSDSFTFKVNDGSLDSAPATVNITINPVNDAPVAINGTLSAISGSPVNGTVTGSDVEGDSLRFILITGASKGTIVLNAQGTFTYTPNSNATGTDSFTFRANDGMLNSAIGTVMITLNPPANTIPVAVASTISTTKNTAVTGTLLGTDADGDNLTYSIVQPPGKGTTTLNTRTGSYTYIPNNNATGSDTIIFKVNDGTVDSLPAIVTVTIVAVNSAPVADDDTLSVTEDTPKAGKVTATDIDGDSLIYSVLDNPKKGTVTFDASGAFTYTPHTNATGTDSFMFKANDGTVDSNPATIAVAIVPVNDTPVSVNSTLSVTEDTYAEGILSAADVDVDVLQYSIVTQPAKGTVTIIDSATGAYKYVPNANVTGIDSFTFKANDGAVDSNTASVAVTITEVNDAPIVNHVTVTGTAQVGKTLAGNYSYADVENDREGTSIFRWYAADAGGVNKVVIPNATETTFTLTSAQKGKYITFEVTPVAAFGSEKGTAVESSATSIVAAAPSIPSGFIPVTAPGSVIDKNGETLYPENIDTTKSSITLEVAPKDGGAYVTIPTSILKRLEQKNNRFMIEIKAPYGSYRVPVNAASLIPNLQELLKANKLKEEDVSFKFILKDKSIDKAVQAALYAELPDSKVLGILVDFSMHVVNNHTGKMVGSVDQFSQSLTRLIPVPKDIASLPAQWGVFRYEESTKKFEFVPAKKVQIDGVWHASIHSYSNSVYAVVENAVSFADMHKHWANSFVQIAASKGLIDGIGNGQYAPEKAVTRAEFAAMVVRALGRGATMEDRTGPYNDVRSDAWYFNAVALAKEYGLLGFAEGKSFKPNQPITREEMASMLSAVISLEKLPMTTEYVNLDGFKDIGSVDAAFLEDVRMMVKLNIMSGKDKHTFSPKSETTRAQAAVVLVKTLRALGSLE</sequence>
<accession>A0A559J0U4</accession>
<gene>
    <name evidence="4" type="ORF">FPZ44_10600</name>
</gene>
<dbReference type="GO" id="GO:0005509">
    <property type="term" value="F:calcium ion binding"/>
    <property type="evidence" value="ECO:0007669"/>
    <property type="project" value="InterPro"/>
</dbReference>
<dbReference type="SUPFAM" id="SSF49313">
    <property type="entry name" value="Cadherin-like"/>
    <property type="match status" value="1"/>
</dbReference>
<dbReference type="GO" id="GO:0009653">
    <property type="term" value="P:anatomical structure morphogenesis"/>
    <property type="evidence" value="ECO:0007669"/>
    <property type="project" value="TreeGrafter"/>
</dbReference>
<dbReference type="CDD" id="cd11304">
    <property type="entry name" value="Cadherin_repeat"/>
    <property type="match status" value="1"/>
</dbReference>
<dbReference type="AlphaFoldDB" id="A0A559J0U4"/>
<dbReference type="OrthoDB" id="27389at2"/>
<evidence type="ECO:0000259" key="3">
    <source>
        <dbReference type="PROSITE" id="PS51272"/>
    </source>
</evidence>
<dbReference type="Gene3D" id="2.60.40.2810">
    <property type="match status" value="1"/>
</dbReference>
<dbReference type="PROSITE" id="PS50268">
    <property type="entry name" value="CADHERIN_2"/>
    <property type="match status" value="1"/>
</dbReference>
<evidence type="ECO:0000259" key="2">
    <source>
        <dbReference type="PROSITE" id="PS50268"/>
    </source>
</evidence>
<proteinExistence type="predicted"/>
<dbReference type="RefSeq" id="WP_144989979.1">
    <property type="nucleotide sequence ID" value="NZ_VNJK01000001.1"/>
</dbReference>
<feature type="domain" description="SLH" evidence="3">
    <location>
        <begin position="987"/>
        <end position="1050"/>
    </location>
</feature>
<dbReference type="Proteomes" id="UP000318102">
    <property type="component" value="Unassembled WGS sequence"/>
</dbReference>
<keyword evidence="5" id="KW-1185">Reference proteome</keyword>
<dbReference type="InterPro" id="IPR056284">
    <property type="entry name" value="AIR9-like_A9"/>
</dbReference>
<dbReference type="NCBIfam" id="NF012211">
    <property type="entry name" value="tand_rpt_95"/>
    <property type="match status" value="5"/>
</dbReference>
<evidence type="ECO:0000313" key="5">
    <source>
        <dbReference type="Proteomes" id="UP000318102"/>
    </source>
</evidence>
<evidence type="ECO:0000313" key="4">
    <source>
        <dbReference type="EMBL" id="TVX93463.1"/>
    </source>
</evidence>
<reference evidence="4 5" key="1">
    <citation type="submission" date="2019-07" db="EMBL/GenBank/DDBJ databases">
        <authorList>
            <person name="Kim J."/>
        </authorList>
    </citation>
    <scope>NUCLEOTIDE SEQUENCE [LARGE SCALE GENOMIC DNA]</scope>
    <source>
        <strain evidence="4 5">N4</strain>
    </source>
</reference>
<dbReference type="PANTHER" id="PTHR45739:SF8">
    <property type="entry name" value="FRAS1-RELATED EXTRACELLULAR MATRIX PROTEIN 1"/>
    <property type="match status" value="1"/>
</dbReference>
<protein>
    <submittedName>
        <fullName evidence="4">Tandem-95 repeat protein</fullName>
    </submittedName>
</protein>
<feature type="domain" description="Cadherin" evidence="2">
    <location>
        <begin position="575"/>
        <end position="669"/>
    </location>
</feature>
<dbReference type="NCBIfam" id="TIGR01965">
    <property type="entry name" value="VCBS_repeat"/>
    <property type="match status" value="1"/>
</dbReference>
<dbReference type="InterPro" id="IPR015919">
    <property type="entry name" value="Cadherin-like_sf"/>
</dbReference>
<dbReference type="Pfam" id="PF00395">
    <property type="entry name" value="SLH"/>
    <property type="match status" value="3"/>
</dbReference>
<dbReference type="InterPro" id="IPR051561">
    <property type="entry name" value="FRAS1_ECM"/>
</dbReference>
<dbReference type="Gene3D" id="2.60.40.2700">
    <property type="match status" value="1"/>
</dbReference>
<keyword evidence="1" id="KW-0732">Signal</keyword>
<organism evidence="4 5">
    <name type="scientific">Paenibacillus agilis</name>
    <dbReference type="NCBI Taxonomy" id="3020863"/>
    <lineage>
        <taxon>Bacteria</taxon>
        <taxon>Bacillati</taxon>
        <taxon>Bacillota</taxon>
        <taxon>Bacilli</taxon>
        <taxon>Bacillales</taxon>
        <taxon>Paenibacillaceae</taxon>
        <taxon>Paenibacillus</taxon>
    </lineage>
</organism>
<evidence type="ECO:0000256" key="1">
    <source>
        <dbReference type="SAM" id="SignalP"/>
    </source>
</evidence>
<dbReference type="InterPro" id="IPR010221">
    <property type="entry name" value="VCBS_dom"/>
</dbReference>
<dbReference type="InterPro" id="IPR002126">
    <property type="entry name" value="Cadherin-like_dom"/>
</dbReference>
<feature type="domain" description="SLH" evidence="3">
    <location>
        <begin position="1052"/>
        <end position="1112"/>
    </location>
</feature>
<dbReference type="PROSITE" id="PS51272">
    <property type="entry name" value="SLH"/>
    <property type="match status" value="3"/>
</dbReference>
<feature type="domain" description="SLH" evidence="3">
    <location>
        <begin position="1116"/>
        <end position="1176"/>
    </location>
</feature>
<dbReference type="GO" id="GO:0007156">
    <property type="term" value="P:homophilic cell adhesion via plasma membrane adhesion molecules"/>
    <property type="evidence" value="ECO:0007669"/>
    <property type="project" value="InterPro"/>
</dbReference>
<dbReference type="InterPro" id="IPR001119">
    <property type="entry name" value="SLH_dom"/>
</dbReference>
<feature type="chain" id="PRO_5038930317" evidence="1">
    <location>
        <begin position="21"/>
        <end position="1176"/>
    </location>
</feature>
<dbReference type="PANTHER" id="PTHR45739">
    <property type="entry name" value="MATRIX PROTEIN, PUTATIVE-RELATED"/>
    <property type="match status" value="1"/>
</dbReference>
<comment type="caution">
    <text evidence="4">The sequence shown here is derived from an EMBL/GenBank/DDBJ whole genome shotgun (WGS) entry which is preliminary data.</text>
</comment>
<feature type="signal peptide" evidence="1">
    <location>
        <begin position="1"/>
        <end position="20"/>
    </location>
</feature>
<dbReference type="Gene3D" id="2.60.40.3440">
    <property type="match status" value="3"/>
</dbReference>
<dbReference type="Pfam" id="PF17963">
    <property type="entry name" value="Big_9"/>
    <property type="match status" value="5"/>
</dbReference>
<dbReference type="Pfam" id="PF23197">
    <property type="entry name" value="IG_AIR9"/>
    <property type="match status" value="1"/>
</dbReference>
<name>A0A559J0U4_9BACL</name>
<dbReference type="GO" id="GO:0016020">
    <property type="term" value="C:membrane"/>
    <property type="evidence" value="ECO:0007669"/>
    <property type="project" value="InterPro"/>
</dbReference>